<sequence>MSEKNFFAPGVELSSCCSLFFIRLSLWHARHESTESYEAMNSQIQSTHNQCHIKVREAGTLSFDFGIAKKILGKIYKLNYRGCTTDLELLLFPDLWHKLIFNEFLNKPKSCNGALKIILNENKNIDKDECQVYWLYSTESGVPSIETSIECKRKIKGYYPANSFLIMGVNPQKGYLEFNTGSQSNYNKLFMRVDFCFKIILRKKRPVLLIIREGRGKRLSLNIHLQHCKKNLLNCLQLTCRKSQEANVVTQTILQNDCAKNIYMQTCGVWMAAWMEHAACQLQSVEQVIFAVYIYTKISNERQKLSIKKTGMFPPICKITEAVCGHAFLHSLLACFLSFHALMLVFCSILLSLHESLDAYSFAWSCSKVQHSMFSWSPVYIHMGSTKSIHYIFFLFHLLFIKLNTPNMSPPFTSLSTPTSINHKLNHHQSHYRNLSNNITCLISPWKYQHIDQSFEKTFPFIKFRYKSFCHMEFFLKIKIKSVWISTKPNYFLLYPIGYNEGWLSTEIQEKEILPNGSIKLLLVADHSNTHHFPGDDVFKLTLDLTRLRNPPLLEATKDLTNLSYLNDLAVQPYIISAHVTQQPKAPILRLQVCMFLNFSSFYLFLLAPQSCVCPPHVHKIIHDWNIAVVASRPPLFPSHYLGGSIWIFQCASCCVWDSKQSQNPNDDVAVPHLLTRSPPRIPWGGTETWASVFHQNVLKKWICGVFVGLSLRCTAAYPLSNIFGLYRFGICILAGPIFVCIGNSILCSYGGCIIFIININTSLCTWKKKKKSASAHQHLGIGTTCNNICRILILWRLFFLAFQDCFRPQQDTDVVENTCYALTGWIWPRYAGRQSGLGKFPGNASRGHMSESDFDARVLPTIRGTSMAAPREDSGRQKASLNEDDHQECNIKTGCFDFLPQITRTNVSH</sequence>
<keyword evidence="4" id="KW-1185">Reference proteome</keyword>
<evidence type="ECO:0000256" key="1">
    <source>
        <dbReference type="SAM" id="MobiDB-lite"/>
    </source>
</evidence>
<dbReference type="OrthoDB" id="6108017at2759"/>
<dbReference type="STRING" id="27349.A0A0L6UA00"/>
<dbReference type="VEuPathDB" id="FungiDB:VP01_81g1"/>
<gene>
    <name evidence="3" type="ORF">VP01_81g1</name>
</gene>
<dbReference type="EMBL" id="LAVV01013716">
    <property type="protein sequence ID" value="KNZ45358.1"/>
    <property type="molecule type" value="Genomic_DNA"/>
</dbReference>
<feature type="region of interest" description="Disordered" evidence="1">
    <location>
        <begin position="866"/>
        <end position="886"/>
    </location>
</feature>
<keyword evidence="2" id="KW-0472">Membrane</keyword>
<accession>A0A0L6UA00</accession>
<proteinExistence type="predicted"/>
<organism evidence="3 4">
    <name type="scientific">Puccinia sorghi</name>
    <dbReference type="NCBI Taxonomy" id="27349"/>
    <lineage>
        <taxon>Eukaryota</taxon>
        <taxon>Fungi</taxon>
        <taxon>Dikarya</taxon>
        <taxon>Basidiomycota</taxon>
        <taxon>Pucciniomycotina</taxon>
        <taxon>Pucciniomycetes</taxon>
        <taxon>Pucciniales</taxon>
        <taxon>Pucciniaceae</taxon>
        <taxon>Puccinia</taxon>
    </lineage>
</organism>
<reference evidence="3 4" key="1">
    <citation type="submission" date="2015-08" db="EMBL/GenBank/DDBJ databases">
        <title>Next Generation Sequencing and Analysis of the Genome of Puccinia sorghi L Schw, the Causal Agent of Maize Common Rust.</title>
        <authorList>
            <person name="Rochi L."/>
            <person name="Burguener G."/>
            <person name="Darino M."/>
            <person name="Turjanski A."/>
            <person name="Kreff E."/>
            <person name="Dieguez M.J."/>
            <person name="Sacco F."/>
        </authorList>
    </citation>
    <scope>NUCLEOTIDE SEQUENCE [LARGE SCALE GENOMIC DNA]</scope>
    <source>
        <strain evidence="3 4">RO10H11247</strain>
    </source>
</reference>
<feature type="transmembrane region" description="Helical" evidence="2">
    <location>
        <begin position="726"/>
        <end position="759"/>
    </location>
</feature>
<evidence type="ECO:0000256" key="2">
    <source>
        <dbReference type="SAM" id="Phobius"/>
    </source>
</evidence>
<protein>
    <submittedName>
        <fullName evidence="3">Uncharacterized protein</fullName>
    </submittedName>
</protein>
<name>A0A0L6UA00_9BASI</name>
<evidence type="ECO:0000313" key="4">
    <source>
        <dbReference type="Proteomes" id="UP000037035"/>
    </source>
</evidence>
<comment type="caution">
    <text evidence="3">The sequence shown here is derived from an EMBL/GenBank/DDBJ whole genome shotgun (WGS) entry which is preliminary data.</text>
</comment>
<dbReference type="Proteomes" id="UP000037035">
    <property type="component" value="Unassembled WGS sequence"/>
</dbReference>
<keyword evidence="2" id="KW-0812">Transmembrane</keyword>
<feature type="transmembrane region" description="Helical" evidence="2">
    <location>
        <begin position="780"/>
        <end position="803"/>
    </location>
</feature>
<dbReference type="AlphaFoldDB" id="A0A0L6UA00"/>
<feature type="compositionally biased region" description="Basic and acidic residues" evidence="1">
    <location>
        <begin position="871"/>
        <end position="886"/>
    </location>
</feature>
<keyword evidence="2" id="KW-1133">Transmembrane helix</keyword>
<evidence type="ECO:0000313" key="3">
    <source>
        <dbReference type="EMBL" id="KNZ45358.1"/>
    </source>
</evidence>